<sequence>MSISPQLGHEHRMEIPAGVTRYRDCGSGLRPCSFTASASTARAVDTKYTFAAPAGLTSFD</sequence>
<protein>
    <submittedName>
        <fullName evidence="1">Uncharacterized protein</fullName>
    </submittedName>
</protein>
<dbReference type="STRING" id="169765.AWC15_02895"/>
<dbReference type="KEGG" id="mlj:MLAC_23700"/>
<proteinExistence type="predicted"/>
<dbReference type="EMBL" id="AP022581">
    <property type="protein sequence ID" value="BBX97076.1"/>
    <property type="molecule type" value="Genomic_DNA"/>
</dbReference>
<name>A0A1X1Y143_9MYCO</name>
<keyword evidence="2" id="KW-1185">Reference proteome</keyword>
<accession>A0A1X1Y143</accession>
<evidence type="ECO:0000313" key="1">
    <source>
        <dbReference type="EMBL" id="BBX97076.1"/>
    </source>
</evidence>
<dbReference type="Proteomes" id="UP000466396">
    <property type="component" value="Chromosome"/>
</dbReference>
<gene>
    <name evidence="1" type="ORF">MLAC_23700</name>
</gene>
<dbReference type="RefSeq" id="WP_085161501.1">
    <property type="nucleotide sequence ID" value="NZ_AP022581.1"/>
</dbReference>
<organism evidence="1 2">
    <name type="scientific">Mycobacterium lacus</name>
    <dbReference type="NCBI Taxonomy" id="169765"/>
    <lineage>
        <taxon>Bacteria</taxon>
        <taxon>Bacillati</taxon>
        <taxon>Actinomycetota</taxon>
        <taxon>Actinomycetes</taxon>
        <taxon>Mycobacteriales</taxon>
        <taxon>Mycobacteriaceae</taxon>
        <taxon>Mycobacterium</taxon>
    </lineage>
</organism>
<dbReference type="AlphaFoldDB" id="A0A1X1Y143"/>
<reference evidence="1 2" key="1">
    <citation type="journal article" date="2019" name="Emerg. Microbes Infect.">
        <title>Comprehensive subspecies identification of 175 nontuberculous mycobacteria species based on 7547 genomic profiles.</title>
        <authorList>
            <person name="Matsumoto Y."/>
            <person name="Kinjo T."/>
            <person name="Motooka D."/>
            <person name="Nabeya D."/>
            <person name="Jung N."/>
            <person name="Uechi K."/>
            <person name="Horii T."/>
            <person name="Iida T."/>
            <person name="Fujita J."/>
            <person name="Nakamura S."/>
        </authorList>
    </citation>
    <scope>NUCLEOTIDE SEQUENCE [LARGE SCALE GENOMIC DNA]</scope>
    <source>
        <strain evidence="1 2">JCM 15657</strain>
    </source>
</reference>
<evidence type="ECO:0000313" key="2">
    <source>
        <dbReference type="Proteomes" id="UP000466396"/>
    </source>
</evidence>